<dbReference type="Pfam" id="PF01425">
    <property type="entry name" value="Amidase"/>
    <property type="match status" value="2"/>
</dbReference>
<dbReference type="RefSeq" id="WP_061086652.1">
    <property type="nucleotide sequence ID" value="NZ_CP017888.1"/>
</dbReference>
<dbReference type="Proteomes" id="UP000070376">
    <property type="component" value="Unassembled WGS sequence"/>
</dbReference>
<sequence length="394" mass="43569">MEDKWNAFIDPDVTVWPKRNGLLDGYTFAVKDVFAVKGHRNAAGNPDWYDFHPEAGENAPVIEWLLNEGARLTGMTHTDELMYSLNGENFHYGTPVNPVLKDRIPGGSSSGSAVAAAAGCTDFAIGTDTGGSVRIPSAYCGIFGFRPSHGVIKMEGVIPLAPSFDTIGWMSKDPGILYKVGQVLFKPEKDIRPQFESIFFAEDAWELAGEETRKLLESKWHHLLKNRKQHVVRTAIADQALKSWSHTFRLLQGREVWKTHGAWIEKARPKFGPDIAERFKWASTIVEDSHWEKANQLRLNIRDKLRGLLGSSGLLVLPTTPGPAPATGRSMEEIEKTREHTMQLSCIAGLAGLPQLTIPFLTATGEPIGLSVVAGYRQDLKLLAWVEELMLSAA</sequence>
<dbReference type="PANTHER" id="PTHR46310">
    <property type="entry name" value="AMIDASE 1"/>
    <property type="match status" value="1"/>
</dbReference>
<name>A0A133KUG2_HEYCO</name>
<protein>
    <submittedName>
        <fullName evidence="2">Amidase</fullName>
    </submittedName>
</protein>
<dbReference type="InterPro" id="IPR023631">
    <property type="entry name" value="Amidase_dom"/>
</dbReference>
<evidence type="ECO:0000313" key="3">
    <source>
        <dbReference type="Proteomes" id="UP000070376"/>
    </source>
</evidence>
<gene>
    <name evidence="2" type="ORF">HMPREF3213_01365</name>
</gene>
<feature type="domain" description="Amidase" evidence="1">
    <location>
        <begin position="18"/>
        <end position="173"/>
    </location>
</feature>
<comment type="caution">
    <text evidence="2">The sequence shown here is derived from an EMBL/GenBank/DDBJ whole genome shotgun (WGS) entry which is preliminary data.</text>
</comment>
<dbReference type="PATRIC" id="fig|1398.22.peg.1379"/>
<proteinExistence type="predicted"/>
<reference evidence="3" key="1">
    <citation type="submission" date="2016-01" db="EMBL/GenBank/DDBJ databases">
        <authorList>
            <person name="Mitreva M."/>
            <person name="Pepin K.H."/>
            <person name="Mihindukulasuriya K.A."/>
            <person name="Fulton R."/>
            <person name="Fronick C."/>
            <person name="O'Laughlin M."/>
            <person name="Miner T."/>
            <person name="Herter B."/>
            <person name="Rosa B.A."/>
            <person name="Cordes M."/>
            <person name="Tomlinson C."/>
            <person name="Wollam A."/>
            <person name="Palsikar V.B."/>
            <person name="Mardis E.R."/>
            <person name="Wilson R.K."/>
        </authorList>
    </citation>
    <scope>NUCLEOTIDE SEQUENCE [LARGE SCALE GENOMIC DNA]</scope>
    <source>
        <strain evidence="3">GED7749B</strain>
    </source>
</reference>
<dbReference type="PANTHER" id="PTHR46310:SF7">
    <property type="entry name" value="AMIDASE 1"/>
    <property type="match status" value="1"/>
</dbReference>
<dbReference type="InterPro" id="IPR036928">
    <property type="entry name" value="AS_sf"/>
</dbReference>
<dbReference type="AlphaFoldDB" id="A0A133KUG2"/>
<accession>A0A133KUG2</accession>
<dbReference type="Gene3D" id="3.90.1300.10">
    <property type="entry name" value="Amidase signature (AS) domain"/>
    <property type="match status" value="1"/>
</dbReference>
<dbReference type="SUPFAM" id="SSF75304">
    <property type="entry name" value="Amidase signature (AS) enzymes"/>
    <property type="match status" value="1"/>
</dbReference>
<evidence type="ECO:0000259" key="1">
    <source>
        <dbReference type="Pfam" id="PF01425"/>
    </source>
</evidence>
<feature type="domain" description="Amidase" evidence="1">
    <location>
        <begin position="263"/>
        <end position="383"/>
    </location>
</feature>
<dbReference type="NCBIfam" id="NF006169">
    <property type="entry name" value="PRK08310.1"/>
    <property type="match status" value="1"/>
</dbReference>
<organism evidence="2 3">
    <name type="scientific">Heyndrickxia coagulans</name>
    <name type="common">Weizmannia coagulans</name>
    <dbReference type="NCBI Taxonomy" id="1398"/>
    <lineage>
        <taxon>Bacteria</taxon>
        <taxon>Bacillati</taxon>
        <taxon>Bacillota</taxon>
        <taxon>Bacilli</taxon>
        <taxon>Bacillales</taxon>
        <taxon>Bacillaceae</taxon>
        <taxon>Heyndrickxia</taxon>
    </lineage>
</organism>
<dbReference type="EMBL" id="LRPN01000043">
    <property type="protein sequence ID" value="KWZ83172.1"/>
    <property type="molecule type" value="Genomic_DNA"/>
</dbReference>
<evidence type="ECO:0000313" key="2">
    <source>
        <dbReference type="EMBL" id="KWZ83172.1"/>
    </source>
</evidence>